<organism evidence="5 6">
    <name type="scientific">Actinocorallia longicatena</name>
    <dbReference type="NCBI Taxonomy" id="111803"/>
    <lineage>
        <taxon>Bacteria</taxon>
        <taxon>Bacillati</taxon>
        <taxon>Actinomycetota</taxon>
        <taxon>Actinomycetes</taxon>
        <taxon>Streptosporangiales</taxon>
        <taxon>Thermomonosporaceae</taxon>
        <taxon>Actinocorallia</taxon>
    </lineage>
</organism>
<dbReference type="PANTHER" id="PTHR43899:SF13">
    <property type="entry name" value="RH59310P"/>
    <property type="match status" value="1"/>
</dbReference>
<evidence type="ECO:0000313" key="5">
    <source>
        <dbReference type="EMBL" id="GAA3197725.1"/>
    </source>
</evidence>
<accession>A0ABP6Q555</accession>
<dbReference type="InterPro" id="IPR020904">
    <property type="entry name" value="Sc_DH/Rdtase_CS"/>
</dbReference>
<evidence type="ECO:0000256" key="3">
    <source>
        <dbReference type="ARBA" id="ARBA00023002"/>
    </source>
</evidence>
<comment type="similarity">
    <text evidence="2 4">Belongs to the short-chain dehydrogenases/reductases (SDR) family.</text>
</comment>
<evidence type="ECO:0000313" key="6">
    <source>
        <dbReference type="Proteomes" id="UP001501237"/>
    </source>
</evidence>
<dbReference type="EMBL" id="BAAAUV010000002">
    <property type="protein sequence ID" value="GAA3197725.1"/>
    <property type="molecule type" value="Genomic_DNA"/>
</dbReference>
<dbReference type="InterPro" id="IPR002347">
    <property type="entry name" value="SDR_fam"/>
</dbReference>
<sequence>MWRNALVTGASSGIGESFARLLAARGVDLVLVARRAELLESLASELRAECGIGVEVVPADLGRDLAAVEERAAGVELLINNAGYGAFGAFHELGLDDQLAEIALNVTALTRLTHAALPGMVERGRGGILNVASVAAFAPAPGSAVYGATKAYVTSLTESLHAELKPRGVHVTALCPGFTRTEDDAPTGLMWMKRQKVADAGLKAVERGRAFCVPGAQYKALVPALKIAPRGALRSASAALWHRAFRTHGG</sequence>
<dbReference type="PIRSF" id="PIRSF000126">
    <property type="entry name" value="11-beta-HSD1"/>
    <property type="match status" value="1"/>
</dbReference>
<evidence type="ECO:0000256" key="2">
    <source>
        <dbReference type="ARBA" id="ARBA00006484"/>
    </source>
</evidence>
<gene>
    <name evidence="5" type="ORF">GCM10010468_09020</name>
</gene>
<dbReference type="PROSITE" id="PS00061">
    <property type="entry name" value="ADH_SHORT"/>
    <property type="match status" value="1"/>
</dbReference>
<dbReference type="InterPro" id="IPR036291">
    <property type="entry name" value="NAD(P)-bd_dom_sf"/>
</dbReference>
<dbReference type="InterPro" id="IPR051019">
    <property type="entry name" value="VLCFA-Steroid_DH"/>
</dbReference>
<comment type="subcellular location">
    <subcellularLocation>
        <location evidence="1">Endoplasmic reticulum</location>
    </subcellularLocation>
</comment>
<keyword evidence="6" id="KW-1185">Reference proteome</keyword>
<evidence type="ECO:0000256" key="4">
    <source>
        <dbReference type="RuleBase" id="RU000363"/>
    </source>
</evidence>
<dbReference type="Proteomes" id="UP001501237">
    <property type="component" value="Unassembled WGS sequence"/>
</dbReference>
<keyword evidence="3" id="KW-0560">Oxidoreductase</keyword>
<dbReference type="Pfam" id="PF00106">
    <property type="entry name" value="adh_short"/>
    <property type="match status" value="1"/>
</dbReference>
<proteinExistence type="inferred from homology"/>
<dbReference type="PANTHER" id="PTHR43899">
    <property type="entry name" value="RH59310P"/>
    <property type="match status" value="1"/>
</dbReference>
<dbReference type="PRINTS" id="PR00081">
    <property type="entry name" value="GDHRDH"/>
</dbReference>
<dbReference type="Gene3D" id="3.40.50.720">
    <property type="entry name" value="NAD(P)-binding Rossmann-like Domain"/>
    <property type="match status" value="1"/>
</dbReference>
<dbReference type="RefSeq" id="WP_344822424.1">
    <property type="nucleotide sequence ID" value="NZ_BAAAUV010000002.1"/>
</dbReference>
<evidence type="ECO:0000256" key="1">
    <source>
        <dbReference type="ARBA" id="ARBA00004240"/>
    </source>
</evidence>
<comment type="caution">
    <text evidence="5">The sequence shown here is derived from an EMBL/GenBank/DDBJ whole genome shotgun (WGS) entry which is preliminary data.</text>
</comment>
<dbReference type="SUPFAM" id="SSF51735">
    <property type="entry name" value="NAD(P)-binding Rossmann-fold domains"/>
    <property type="match status" value="1"/>
</dbReference>
<reference evidence="6" key="1">
    <citation type="journal article" date="2019" name="Int. J. Syst. Evol. Microbiol.">
        <title>The Global Catalogue of Microorganisms (GCM) 10K type strain sequencing project: providing services to taxonomists for standard genome sequencing and annotation.</title>
        <authorList>
            <consortium name="The Broad Institute Genomics Platform"/>
            <consortium name="The Broad Institute Genome Sequencing Center for Infectious Disease"/>
            <person name="Wu L."/>
            <person name="Ma J."/>
        </authorList>
    </citation>
    <scope>NUCLEOTIDE SEQUENCE [LARGE SCALE GENOMIC DNA]</scope>
    <source>
        <strain evidence="6">JCM 9377</strain>
    </source>
</reference>
<protein>
    <submittedName>
        <fullName evidence="5">SDR family oxidoreductase</fullName>
    </submittedName>
</protein>
<name>A0ABP6Q555_9ACTN</name>
<dbReference type="PRINTS" id="PR00080">
    <property type="entry name" value="SDRFAMILY"/>
</dbReference>